<comment type="caution">
    <text evidence="7">The sequence shown here is derived from an EMBL/GenBank/DDBJ whole genome shotgun (WGS) entry which is preliminary data.</text>
</comment>
<evidence type="ECO:0000313" key="7">
    <source>
        <dbReference type="EMBL" id="CAG8447272.1"/>
    </source>
</evidence>
<dbReference type="PROSITE" id="PS51821">
    <property type="entry name" value="VELVET"/>
    <property type="match status" value="1"/>
</dbReference>
<dbReference type="Pfam" id="PF11754">
    <property type="entry name" value="Velvet"/>
    <property type="match status" value="1"/>
</dbReference>
<sequence length="324" mass="36049">MAISDRHLQYVLEPLPEPITYRYHLEVSQQPIRARMCGFGDKDRRPIDPPPVVRLLVSTADGTPVPESSVDHSMMIVHAGLWSEDSIEERSLVINPSSIPTQSTGPSSTVMSLNAPSSTRNLMGHCTSSAYVLNNHMGQQGIYFIFQDLSVRTEGSFTLKFSFCDVKELLVRRSLNGFPNTRGTVAAEVYSAPFKVYSAKKFPGMTESTMLSKAFAKQGIKIPIRKETRYRKPNNDDLREPSNDDAPEASSSVTSTNIDAPKASDSSVDQEGHTEEKRDHHDLSEDEETTVDEAEEEGKGVEILSRLFKSPLSFRLDLEAVIRL</sequence>
<feature type="compositionally biased region" description="Basic and acidic residues" evidence="5">
    <location>
        <begin position="270"/>
        <end position="283"/>
    </location>
</feature>
<feature type="compositionally biased region" description="Polar residues" evidence="5">
    <location>
        <begin position="249"/>
        <end position="269"/>
    </location>
</feature>
<feature type="domain" description="Velvet" evidence="6">
    <location>
        <begin position="18"/>
        <end position="225"/>
    </location>
</feature>
<organism evidence="7 8">
    <name type="scientific">Acaulospora morrowiae</name>
    <dbReference type="NCBI Taxonomy" id="94023"/>
    <lineage>
        <taxon>Eukaryota</taxon>
        <taxon>Fungi</taxon>
        <taxon>Fungi incertae sedis</taxon>
        <taxon>Mucoromycota</taxon>
        <taxon>Glomeromycotina</taxon>
        <taxon>Glomeromycetes</taxon>
        <taxon>Diversisporales</taxon>
        <taxon>Acaulosporaceae</taxon>
        <taxon>Acaulospora</taxon>
    </lineage>
</organism>
<gene>
    <name evidence="7" type="ORF">AMORRO_LOCUS695</name>
</gene>
<evidence type="ECO:0000256" key="4">
    <source>
        <dbReference type="ARBA" id="ARBA00023242"/>
    </source>
</evidence>
<dbReference type="Gene3D" id="2.60.40.3960">
    <property type="entry name" value="Velvet domain"/>
    <property type="match status" value="1"/>
</dbReference>
<dbReference type="Proteomes" id="UP000789342">
    <property type="component" value="Unassembled WGS sequence"/>
</dbReference>
<comment type="subcellular location">
    <subcellularLocation>
        <location evidence="1">Nucleus</location>
    </subcellularLocation>
</comment>
<feature type="region of interest" description="Disordered" evidence="5">
    <location>
        <begin position="226"/>
        <end position="300"/>
    </location>
</feature>
<evidence type="ECO:0000256" key="5">
    <source>
        <dbReference type="SAM" id="MobiDB-lite"/>
    </source>
</evidence>
<accession>A0A9N8YT63</accession>
<protein>
    <submittedName>
        <fullName evidence="7">12100_t:CDS:1</fullName>
    </submittedName>
</protein>
<keyword evidence="8" id="KW-1185">Reference proteome</keyword>
<keyword evidence="3" id="KW-0804">Transcription</keyword>
<evidence type="ECO:0000256" key="3">
    <source>
        <dbReference type="ARBA" id="ARBA00023163"/>
    </source>
</evidence>
<feature type="compositionally biased region" description="Basic and acidic residues" evidence="5">
    <location>
        <begin position="233"/>
        <end position="242"/>
    </location>
</feature>
<dbReference type="PANTHER" id="PTHR33572:SF3">
    <property type="entry name" value="VELVET COMPLEX SUBUNIT B"/>
    <property type="match status" value="1"/>
</dbReference>
<evidence type="ECO:0000259" key="6">
    <source>
        <dbReference type="PROSITE" id="PS51821"/>
    </source>
</evidence>
<proteinExistence type="predicted"/>
<evidence type="ECO:0000313" key="8">
    <source>
        <dbReference type="Proteomes" id="UP000789342"/>
    </source>
</evidence>
<name>A0A9N8YT63_9GLOM</name>
<reference evidence="7" key="1">
    <citation type="submission" date="2021-06" db="EMBL/GenBank/DDBJ databases">
        <authorList>
            <person name="Kallberg Y."/>
            <person name="Tangrot J."/>
            <person name="Rosling A."/>
        </authorList>
    </citation>
    <scope>NUCLEOTIDE SEQUENCE</scope>
    <source>
        <strain evidence="7">CL551</strain>
    </source>
</reference>
<dbReference type="InterPro" id="IPR037525">
    <property type="entry name" value="Velvet_dom"/>
</dbReference>
<dbReference type="OrthoDB" id="3056235at2759"/>
<dbReference type="InterPro" id="IPR021740">
    <property type="entry name" value="Velvet"/>
</dbReference>
<evidence type="ECO:0000256" key="2">
    <source>
        <dbReference type="ARBA" id="ARBA00023015"/>
    </source>
</evidence>
<feature type="compositionally biased region" description="Acidic residues" evidence="5">
    <location>
        <begin position="284"/>
        <end position="296"/>
    </location>
</feature>
<dbReference type="EMBL" id="CAJVPV010000220">
    <property type="protein sequence ID" value="CAG8447272.1"/>
    <property type="molecule type" value="Genomic_DNA"/>
</dbReference>
<keyword evidence="2" id="KW-0805">Transcription regulation</keyword>
<dbReference type="PANTHER" id="PTHR33572">
    <property type="entry name" value="SPORE DEVELOPMENT REGULATOR VOSA"/>
    <property type="match status" value="1"/>
</dbReference>
<dbReference type="AlphaFoldDB" id="A0A9N8YT63"/>
<evidence type="ECO:0000256" key="1">
    <source>
        <dbReference type="ARBA" id="ARBA00004123"/>
    </source>
</evidence>
<dbReference type="GO" id="GO:0005634">
    <property type="term" value="C:nucleus"/>
    <property type="evidence" value="ECO:0007669"/>
    <property type="project" value="UniProtKB-SubCell"/>
</dbReference>
<dbReference type="InterPro" id="IPR038491">
    <property type="entry name" value="Velvet_dom_sf"/>
</dbReference>
<keyword evidence="4" id="KW-0539">Nucleus</keyword>